<name>A0A2N5U893_9BASI</name>
<dbReference type="EMBL" id="PGCI01000208">
    <property type="protein sequence ID" value="PLW33961.1"/>
    <property type="molecule type" value="Genomic_DNA"/>
</dbReference>
<proteinExistence type="predicted"/>
<gene>
    <name evidence="2" type="ORF">PCASD_12353</name>
</gene>
<sequence length="221" mass="24645">MLEPISQLSHLTHVTLQNYLLKKQENSDIESCGWFDEEFVVKIIKNMRHLVSIRLDRVDSPDGSYDDDDESEGSIPPLNVSLLAVHLASLQSLKFLNLTTIDGFGSCWSQIKWRGVLEGFTLRKTISTLQAIHAFCSMFSDSLVFISLYRNTVIVSIVTKKMSLWEDGKHAGVKVEVGTLKKLRQPFFEVDDFSSDSDETGTASSYTASTAASVDNLPSES</sequence>
<reference evidence="2 3" key="1">
    <citation type="submission" date="2017-11" db="EMBL/GenBank/DDBJ databases">
        <title>De novo assembly and phasing of dikaryotic genomes from two isolates of Puccinia coronata f. sp. avenae, the causal agent of oat crown rust.</title>
        <authorList>
            <person name="Miller M.E."/>
            <person name="Zhang Y."/>
            <person name="Omidvar V."/>
            <person name="Sperschneider J."/>
            <person name="Schwessinger B."/>
            <person name="Raley C."/>
            <person name="Palmer J.M."/>
            <person name="Garnica D."/>
            <person name="Upadhyaya N."/>
            <person name="Rathjen J."/>
            <person name="Taylor J.M."/>
            <person name="Park R.F."/>
            <person name="Dodds P.N."/>
            <person name="Hirsch C.D."/>
            <person name="Kianian S.F."/>
            <person name="Figueroa M."/>
        </authorList>
    </citation>
    <scope>NUCLEOTIDE SEQUENCE [LARGE SCALE GENOMIC DNA]</scope>
    <source>
        <strain evidence="2">12SD80</strain>
    </source>
</reference>
<dbReference type="AlphaFoldDB" id="A0A2N5U893"/>
<protein>
    <submittedName>
        <fullName evidence="2">Uncharacterized protein</fullName>
    </submittedName>
</protein>
<evidence type="ECO:0000313" key="2">
    <source>
        <dbReference type="EMBL" id="PLW33961.1"/>
    </source>
</evidence>
<feature type="region of interest" description="Disordered" evidence="1">
    <location>
        <begin position="191"/>
        <end position="221"/>
    </location>
</feature>
<accession>A0A2N5U893</accession>
<evidence type="ECO:0000256" key="1">
    <source>
        <dbReference type="SAM" id="MobiDB-lite"/>
    </source>
</evidence>
<feature type="compositionally biased region" description="Low complexity" evidence="1">
    <location>
        <begin position="200"/>
        <end position="213"/>
    </location>
</feature>
<evidence type="ECO:0000313" key="3">
    <source>
        <dbReference type="Proteomes" id="UP000235392"/>
    </source>
</evidence>
<dbReference type="Proteomes" id="UP000235392">
    <property type="component" value="Unassembled WGS sequence"/>
</dbReference>
<organism evidence="2 3">
    <name type="scientific">Puccinia coronata f. sp. avenae</name>
    <dbReference type="NCBI Taxonomy" id="200324"/>
    <lineage>
        <taxon>Eukaryota</taxon>
        <taxon>Fungi</taxon>
        <taxon>Dikarya</taxon>
        <taxon>Basidiomycota</taxon>
        <taxon>Pucciniomycotina</taxon>
        <taxon>Pucciniomycetes</taxon>
        <taxon>Pucciniales</taxon>
        <taxon>Pucciniaceae</taxon>
        <taxon>Puccinia</taxon>
    </lineage>
</organism>
<comment type="caution">
    <text evidence="2">The sequence shown here is derived from an EMBL/GenBank/DDBJ whole genome shotgun (WGS) entry which is preliminary data.</text>
</comment>